<name>A0A511AZI9_9PROT</name>
<evidence type="ECO:0000256" key="1">
    <source>
        <dbReference type="ARBA" id="ARBA00004418"/>
    </source>
</evidence>
<dbReference type="InterPro" id="IPR012899">
    <property type="entry name" value="LTXXQ"/>
</dbReference>
<accession>A0A511AZI9</accession>
<dbReference type="AlphaFoldDB" id="A0A511AZI9"/>
<evidence type="ECO:0000256" key="4">
    <source>
        <dbReference type="ARBA" id="ARBA00022764"/>
    </source>
</evidence>
<evidence type="ECO:0008006" key="7">
    <source>
        <dbReference type="Google" id="ProtNLM"/>
    </source>
</evidence>
<evidence type="ECO:0000256" key="3">
    <source>
        <dbReference type="ARBA" id="ARBA00022729"/>
    </source>
</evidence>
<reference evidence="5 6" key="1">
    <citation type="submission" date="2019-07" db="EMBL/GenBank/DDBJ databases">
        <title>Whole genome shotgun sequence of Gluconobacter wancherniae NBRC 103581.</title>
        <authorList>
            <person name="Hosoyama A."/>
            <person name="Uohara A."/>
            <person name="Ohji S."/>
            <person name="Ichikawa N."/>
        </authorList>
    </citation>
    <scope>NUCLEOTIDE SEQUENCE [LARGE SCALE GENOMIC DNA]</scope>
    <source>
        <strain evidence="5 6">NBRC 103581</strain>
    </source>
</reference>
<dbReference type="Gene3D" id="1.20.120.1490">
    <property type="match status" value="1"/>
</dbReference>
<dbReference type="PANTHER" id="PTHR38102">
    <property type="entry name" value="PERIPLASMIC CHAPERONE SPY"/>
    <property type="match status" value="1"/>
</dbReference>
<keyword evidence="3" id="KW-0732">Signal</keyword>
<dbReference type="InterPro" id="IPR052211">
    <property type="entry name" value="Cpx_auxiliary_protein"/>
</dbReference>
<dbReference type="Proteomes" id="UP000321230">
    <property type="component" value="Unassembled WGS sequence"/>
</dbReference>
<comment type="similarity">
    <text evidence="2">Belongs to the CpxP/Spy family.</text>
</comment>
<comment type="subcellular location">
    <subcellularLocation>
        <location evidence="1">Periplasm</location>
    </subcellularLocation>
</comment>
<protein>
    <recommendedName>
        <fullName evidence="7">Periplasmic heavy metal sensor</fullName>
    </recommendedName>
</protein>
<gene>
    <name evidence="5" type="ORF">GWA01_13840</name>
</gene>
<dbReference type="GO" id="GO:0030288">
    <property type="term" value="C:outer membrane-bounded periplasmic space"/>
    <property type="evidence" value="ECO:0007669"/>
    <property type="project" value="TreeGrafter"/>
</dbReference>
<organism evidence="5 6">
    <name type="scientific">Gluconobacter wancherniae NBRC 103581</name>
    <dbReference type="NCBI Taxonomy" id="656744"/>
    <lineage>
        <taxon>Bacteria</taxon>
        <taxon>Pseudomonadati</taxon>
        <taxon>Pseudomonadota</taxon>
        <taxon>Alphaproteobacteria</taxon>
        <taxon>Acetobacterales</taxon>
        <taxon>Acetobacteraceae</taxon>
        <taxon>Gluconobacter</taxon>
    </lineage>
</organism>
<dbReference type="EMBL" id="BJUZ01000001">
    <property type="protein sequence ID" value="GEK93614.1"/>
    <property type="molecule type" value="Genomic_DNA"/>
</dbReference>
<sequence>MACPNVLHKLERIMSGKFLMGMGSALLLAGTAFLPVMAAAQDVPPPMMGGRGPGMGPHGHLPVPPGVELTAEQKVQWRIISEQAKKDDAGLRKDGRALHEQIGDALMSEGALDRTKLADLLRQENALHVREEQARLEIMEKLHDLLTPAQRKQARETADKMKALHEQLWALMKKSDTPEPEAP</sequence>
<comment type="caution">
    <text evidence="5">The sequence shown here is derived from an EMBL/GenBank/DDBJ whole genome shotgun (WGS) entry which is preliminary data.</text>
</comment>
<evidence type="ECO:0000313" key="6">
    <source>
        <dbReference type="Proteomes" id="UP000321230"/>
    </source>
</evidence>
<keyword evidence="4" id="KW-0574">Periplasm</keyword>
<proteinExistence type="inferred from homology"/>
<evidence type="ECO:0000256" key="2">
    <source>
        <dbReference type="ARBA" id="ARBA00008441"/>
    </source>
</evidence>
<keyword evidence="6" id="KW-1185">Reference proteome</keyword>
<dbReference type="Pfam" id="PF07813">
    <property type="entry name" value="LTXXQ"/>
    <property type="match status" value="1"/>
</dbReference>
<dbReference type="PANTHER" id="PTHR38102:SF1">
    <property type="entry name" value="PERIPLASMIC CHAPERONE SPY"/>
    <property type="match status" value="1"/>
</dbReference>
<evidence type="ECO:0000313" key="5">
    <source>
        <dbReference type="EMBL" id="GEK93614.1"/>
    </source>
</evidence>
<dbReference type="GO" id="GO:0051082">
    <property type="term" value="F:unfolded protein binding"/>
    <property type="evidence" value="ECO:0007669"/>
    <property type="project" value="TreeGrafter"/>
</dbReference>